<dbReference type="InterPro" id="IPR055510">
    <property type="entry name" value="DUF7083"/>
</dbReference>
<dbReference type="Proteomes" id="UP000281553">
    <property type="component" value="Unassembled WGS sequence"/>
</dbReference>
<gene>
    <name evidence="2" type="ORF">DILT_LOCUS15608</name>
</gene>
<keyword evidence="3" id="KW-1185">Reference proteome</keyword>
<reference evidence="2 3" key="1">
    <citation type="submission" date="2018-11" db="EMBL/GenBank/DDBJ databases">
        <authorList>
            <consortium name="Pathogen Informatics"/>
        </authorList>
    </citation>
    <scope>NUCLEOTIDE SEQUENCE [LARGE SCALE GENOMIC DNA]</scope>
</reference>
<dbReference type="OrthoDB" id="6268355at2759"/>
<evidence type="ECO:0000313" key="3">
    <source>
        <dbReference type="Proteomes" id="UP000281553"/>
    </source>
</evidence>
<evidence type="ECO:0000313" key="2">
    <source>
        <dbReference type="EMBL" id="VDN30780.1"/>
    </source>
</evidence>
<feature type="domain" description="DUF7083" evidence="1">
    <location>
        <begin position="33"/>
        <end position="85"/>
    </location>
</feature>
<protein>
    <recommendedName>
        <fullName evidence="1">DUF7083 domain-containing protein</fullName>
    </recommendedName>
</protein>
<name>A0A3P7MV97_DIBLA</name>
<evidence type="ECO:0000259" key="1">
    <source>
        <dbReference type="Pfam" id="PF23309"/>
    </source>
</evidence>
<organism evidence="2 3">
    <name type="scientific">Dibothriocephalus latus</name>
    <name type="common">Fish tapeworm</name>
    <name type="synonym">Diphyllobothrium latum</name>
    <dbReference type="NCBI Taxonomy" id="60516"/>
    <lineage>
        <taxon>Eukaryota</taxon>
        <taxon>Metazoa</taxon>
        <taxon>Spiralia</taxon>
        <taxon>Lophotrochozoa</taxon>
        <taxon>Platyhelminthes</taxon>
        <taxon>Cestoda</taxon>
        <taxon>Eucestoda</taxon>
        <taxon>Diphyllobothriidea</taxon>
        <taxon>Diphyllobothriidae</taxon>
        <taxon>Dibothriocephalus</taxon>
    </lineage>
</organism>
<dbReference type="EMBL" id="UYRU01080120">
    <property type="protein sequence ID" value="VDN30780.1"/>
    <property type="molecule type" value="Genomic_DNA"/>
</dbReference>
<dbReference type="AlphaFoldDB" id="A0A3P7MV97"/>
<dbReference type="Pfam" id="PF23309">
    <property type="entry name" value="DUF7083"/>
    <property type="match status" value="1"/>
</dbReference>
<accession>A0A3P7MV97</accession>
<proteinExistence type="predicted"/>
<sequence length="91" mass="10221">MLHQQLKLMESLSVKLSNSFAGQFGSAGGSQSVDSIASSIAEFFYDPQAQIPFDSWYTRYDDLFSIDLATQEDAWKVRLLLRKLGLAEQIV</sequence>